<gene>
    <name evidence="6" type="ORF">ECB94_19310</name>
</gene>
<proteinExistence type="inferred from homology"/>
<name>A0A3G4VGF3_9VIBR</name>
<dbReference type="GO" id="GO:0003677">
    <property type="term" value="F:DNA binding"/>
    <property type="evidence" value="ECO:0007669"/>
    <property type="project" value="UniProtKB-KW"/>
</dbReference>
<keyword evidence="4" id="KW-0804">Transcription</keyword>
<comment type="similarity">
    <text evidence="1">Belongs to the LysR transcriptional regulatory family.</text>
</comment>
<dbReference type="PANTHER" id="PTHR30346">
    <property type="entry name" value="TRANSCRIPTIONAL DUAL REGULATOR HCAR-RELATED"/>
    <property type="match status" value="1"/>
</dbReference>
<evidence type="ECO:0000256" key="4">
    <source>
        <dbReference type="ARBA" id="ARBA00023163"/>
    </source>
</evidence>
<dbReference type="GO" id="GO:0003700">
    <property type="term" value="F:DNA-binding transcription factor activity"/>
    <property type="evidence" value="ECO:0007669"/>
    <property type="project" value="InterPro"/>
</dbReference>
<evidence type="ECO:0000256" key="2">
    <source>
        <dbReference type="ARBA" id="ARBA00023015"/>
    </source>
</evidence>
<dbReference type="Gene3D" id="3.40.190.10">
    <property type="entry name" value="Periplasmic binding protein-like II"/>
    <property type="match status" value="2"/>
</dbReference>
<dbReference type="Pfam" id="PF03466">
    <property type="entry name" value="LysR_substrate"/>
    <property type="match status" value="1"/>
</dbReference>
<dbReference type="SUPFAM" id="SSF53850">
    <property type="entry name" value="Periplasmic binding protein-like II"/>
    <property type="match status" value="1"/>
</dbReference>
<keyword evidence="3" id="KW-0238">DNA-binding</keyword>
<dbReference type="GO" id="GO:0032993">
    <property type="term" value="C:protein-DNA complex"/>
    <property type="evidence" value="ECO:0007669"/>
    <property type="project" value="TreeGrafter"/>
</dbReference>
<dbReference type="PROSITE" id="PS50931">
    <property type="entry name" value="HTH_LYSR"/>
    <property type="match status" value="1"/>
</dbReference>
<evidence type="ECO:0000256" key="3">
    <source>
        <dbReference type="ARBA" id="ARBA00023125"/>
    </source>
</evidence>
<dbReference type="AlphaFoldDB" id="A0A3G4VGF3"/>
<dbReference type="SUPFAM" id="SSF46785">
    <property type="entry name" value="Winged helix' DNA-binding domain"/>
    <property type="match status" value="1"/>
</dbReference>
<dbReference type="CDD" id="cd08414">
    <property type="entry name" value="PBP2_LTTR_aromatics_like"/>
    <property type="match status" value="1"/>
</dbReference>
<protein>
    <submittedName>
        <fullName evidence="6">LysR family transcriptional regulator</fullName>
    </submittedName>
</protein>
<feature type="domain" description="HTH lysR-type" evidence="5">
    <location>
        <begin position="1"/>
        <end position="58"/>
    </location>
</feature>
<reference evidence="6 7" key="1">
    <citation type="submission" date="2018-11" db="EMBL/GenBank/DDBJ databases">
        <title>Complete Genome Sequence of Vbrio mediterranei 117-T6: a Potential Pathogen Bacteria Isolated from the Conchocelis of Pyropia.</title>
        <authorList>
            <person name="Liu Q."/>
        </authorList>
    </citation>
    <scope>NUCLEOTIDE SEQUENCE [LARGE SCALE GENOMIC DNA]</scope>
    <source>
        <strain evidence="6 7">117-T6</strain>
    </source>
</reference>
<dbReference type="Pfam" id="PF00126">
    <property type="entry name" value="HTH_1"/>
    <property type="match status" value="1"/>
</dbReference>
<dbReference type="Proteomes" id="UP000279760">
    <property type="component" value="Chromosome 2"/>
</dbReference>
<dbReference type="InterPro" id="IPR036388">
    <property type="entry name" value="WH-like_DNA-bd_sf"/>
</dbReference>
<keyword evidence="2" id="KW-0805">Transcription regulation</keyword>
<dbReference type="PRINTS" id="PR00039">
    <property type="entry name" value="HTHLYSR"/>
</dbReference>
<dbReference type="RefSeq" id="WP_124941436.1">
    <property type="nucleotide sequence ID" value="NZ_CP033578.1"/>
</dbReference>
<organism evidence="6 7">
    <name type="scientific">Vibrio mediterranei</name>
    <dbReference type="NCBI Taxonomy" id="689"/>
    <lineage>
        <taxon>Bacteria</taxon>
        <taxon>Pseudomonadati</taxon>
        <taxon>Pseudomonadota</taxon>
        <taxon>Gammaproteobacteria</taxon>
        <taxon>Vibrionales</taxon>
        <taxon>Vibrionaceae</taxon>
        <taxon>Vibrio</taxon>
    </lineage>
</organism>
<dbReference type="EMBL" id="CP033578">
    <property type="protein sequence ID" value="AYV23445.1"/>
    <property type="molecule type" value="Genomic_DNA"/>
</dbReference>
<evidence type="ECO:0000313" key="6">
    <source>
        <dbReference type="EMBL" id="AYV23445.1"/>
    </source>
</evidence>
<dbReference type="InterPro" id="IPR005119">
    <property type="entry name" value="LysR_subst-bd"/>
</dbReference>
<dbReference type="InterPro" id="IPR000847">
    <property type="entry name" value="LysR_HTH_N"/>
</dbReference>
<evidence type="ECO:0000256" key="1">
    <source>
        <dbReference type="ARBA" id="ARBA00009437"/>
    </source>
</evidence>
<dbReference type="InterPro" id="IPR036390">
    <property type="entry name" value="WH_DNA-bd_sf"/>
</dbReference>
<evidence type="ECO:0000313" key="7">
    <source>
        <dbReference type="Proteomes" id="UP000279760"/>
    </source>
</evidence>
<accession>A0A3G4VGF3</accession>
<dbReference type="Gene3D" id="1.10.10.10">
    <property type="entry name" value="Winged helix-like DNA-binding domain superfamily/Winged helix DNA-binding domain"/>
    <property type="match status" value="1"/>
</dbReference>
<sequence length="290" mass="32064">MNIDLLKAFVTLARSDTYRSAAEALFITQSALTKKIYRLESDIGATLFDRNRGGTKLSIVGECLLPEAKRVIASAEKFDQLSNQVAAGQSGYLNVGFGISSFDIAPRHISEFKQRFSDVHVTLNDLPSQTQTEQLLSGELHIAYSRLPCESSLSSITLSSDRLCVAVNRSHSESSLTSILTSLPYLALRPERGMGLHQQISKVAAKLNWQFTPSQFADDILTLLSLVKANIGFVIVPESARSLVDDTIRFLPIPSTDNHWDIGVIWNPDVINPVKDRFLDMLKENGLILD</sequence>
<dbReference type="PANTHER" id="PTHR30346:SF28">
    <property type="entry name" value="HTH-TYPE TRANSCRIPTIONAL REGULATOR CYNR"/>
    <property type="match status" value="1"/>
</dbReference>
<evidence type="ECO:0000259" key="5">
    <source>
        <dbReference type="PROSITE" id="PS50931"/>
    </source>
</evidence>